<reference evidence="1 2" key="1">
    <citation type="submission" date="2019-02" db="EMBL/GenBank/DDBJ databases">
        <title>Genome sequencing of the rare red list fungi Hericium alpestre (H. flagellum).</title>
        <authorList>
            <person name="Buettner E."/>
            <person name="Kellner H."/>
        </authorList>
    </citation>
    <scope>NUCLEOTIDE SEQUENCE [LARGE SCALE GENOMIC DNA]</scope>
    <source>
        <strain evidence="1 2">DSM 108284</strain>
    </source>
</reference>
<dbReference type="GO" id="GO:0030638">
    <property type="term" value="P:polyketide metabolic process"/>
    <property type="evidence" value="ECO:0007669"/>
    <property type="project" value="InterPro"/>
</dbReference>
<dbReference type="Proteomes" id="UP000298061">
    <property type="component" value="Unassembled WGS sequence"/>
</dbReference>
<organism evidence="1 2">
    <name type="scientific">Hericium alpestre</name>
    <dbReference type="NCBI Taxonomy" id="135208"/>
    <lineage>
        <taxon>Eukaryota</taxon>
        <taxon>Fungi</taxon>
        <taxon>Dikarya</taxon>
        <taxon>Basidiomycota</taxon>
        <taxon>Agaricomycotina</taxon>
        <taxon>Agaricomycetes</taxon>
        <taxon>Russulales</taxon>
        <taxon>Hericiaceae</taxon>
        <taxon>Hericium</taxon>
    </lineage>
</organism>
<comment type="caution">
    <text evidence="1">The sequence shown here is derived from an EMBL/GenBank/DDBJ whole genome shotgun (WGS) entry which is preliminary data.</text>
</comment>
<evidence type="ECO:0000313" key="1">
    <source>
        <dbReference type="EMBL" id="TFY75726.1"/>
    </source>
</evidence>
<accession>A0A4Y9ZLJ1</accession>
<evidence type="ECO:0000313" key="2">
    <source>
        <dbReference type="Proteomes" id="UP000298061"/>
    </source>
</evidence>
<dbReference type="InterPro" id="IPR032710">
    <property type="entry name" value="NTF2-like_dom_sf"/>
</dbReference>
<gene>
    <name evidence="1" type="ORF">EWM64_g8284</name>
</gene>
<dbReference type="AlphaFoldDB" id="A0A4Y9ZLJ1"/>
<proteinExistence type="predicted"/>
<dbReference type="Pfam" id="PF07366">
    <property type="entry name" value="SnoaL"/>
    <property type="match status" value="1"/>
</dbReference>
<keyword evidence="2" id="KW-1185">Reference proteome</keyword>
<name>A0A4Y9ZLJ1_9AGAM</name>
<evidence type="ECO:0008006" key="3">
    <source>
        <dbReference type="Google" id="ProtNLM"/>
    </source>
</evidence>
<dbReference type="InterPro" id="IPR009959">
    <property type="entry name" value="Cyclase_SnoaL-like"/>
</dbReference>
<protein>
    <recommendedName>
        <fullName evidence="3">SnoaL-like domain-containing protein</fullName>
    </recommendedName>
</protein>
<dbReference type="SUPFAM" id="SSF54427">
    <property type="entry name" value="NTF2-like"/>
    <property type="match status" value="1"/>
</dbReference>
<sequence>MPSISLTASDTAKRFGVSKEIENLPSKLTPEEEQNVKIVLEYMEIAYSPEDNKGASSVKHLCAPGNTFLAPSTFPNAKTAEEYAEAHAEVMASLKDLHIIKFNVVVAKENFVSLRYTATGSHIGAPHGGIPATKLKAQWTAAGTFVIDEQTGLIQHWWKDWDKMQMWKQLGWVKPDNDKVEFA</sequence>
<dbReference type="EMBL" id="SFCI01001456">
    <property type="protein sequence ID" value="TFY75726.1"/>
    <property type="molecule type" value="Genomic_DNA"/>
</dbReference>
<dbReference type="OrthoDB" id="21471at2759"/>
<dbReference type="Gene3D" id="3.10.450.50">
    <property type="match status" value="1"/>
</dbReference>